<dbReference type="EMBL" id="JAFDVH010000025">
    <property type="protein sequence ID" value="KAG7454322.1"/>
    <property type="molecule type" value="Genomic_DNA"/>
</dbReference>
<dbReference type="Proteomes" id="UP001046870">
    <property type="component" value="Chromosome 25"/>
</dbReference>
<dbReference type="AlphaFoldDB" id="A0A9D3P8G6"/>
<gene>
    <name evidence="1" type="ORF">MATL_G00258480</name>
</gene>
<sequence>MLGEATQWIPQSRRDCLRRLTVERQEMEHYQRLDDKMNDAWLVTRAGRRTKMSFHVGPQLSIKCPVGGSGTIKT</sequence>
<organism evidence="1 2">
    <name type="scientific">Megalops atlanticus</name>
    <name type="common">Tarpon</name>
    <name type="synonym">Clupea gigantea</name>
    <dbReference type="NCBI Taxonomy" id="7932"/>
    <lineage>
        <taxon>Eukaryota</taxon>
        <taxon>Metazoa</taxon>
        <taxon>Chordata</taxon>
        <taxon>Craniata</taxon>
        <taxon>Vertebrata</taxon>
        <taxon>Euteleostomi</taxon>
        <taxon>Actinopterygii</taxon>
        <taxon>Neopterygii</taxon>
        <taxon>Teleostei</taxon>
        <taxon>Elopiformes</taxon>
        <taxon>Megalopidae</taxon>
        <taxon>Megalops</taxon>
    </lineage>
</organism>
<name>A0A9D3P8G6_MEGAT</name>
<evidence type="ECO:0000313" key="2">
    <source>
        <dbReference type="Proteomes" id="UP001046870"/>
    </source>
</evidence>
<proteinExistence type="predicted"/>
<evidence type="ECO:0000313" key="1">
    <source>
        <dbReference type="EMBL" id="KAG7454322.1"/>
    </source>
</evidence>
<protein>
    <submittedName>
        <fullName evidence="1">Uncharacterized protein</fullName>
    </submittedName>
</protein>
<keyword evidence="2" id="KW-1185">Reference proteome</keyword>
<accession>A0A9D3P8G6</accession>
<reference evidence="1" key="1">
    <citation type="submission" date="2021-01" db="EMBL/GenBank/DDBJ databases">
        <authorList>
            <person name="Zahm M."/>
            <person name="Roques C."/>
            <person name="Cabau C."/>
            <person name="Klopp C."/>
            <person name="Donnadieu C."/>
            <person name="Jouanno E."/>
            <person name="Lampietro C."/>
            <person name="Louis A."/>
            <person name="Herpin A."/>
            <person name="Echchiki A."/>
            <person name="Berthelot C."/>
            <person name="Parey E."/>
            <person name="Roest-Crollius H."/>
            <person name="Braasch I."/>
            <person name="Postlethwait J."/>
            <person name="Bobe J."/>
            <person name="Montfort J."/>
            <person name="Bouchez O."/>
            <person name="Begum T."/>
            <person name="Mejri S."/>
            <person name="Adams A."/>
            <person name="Chen W.-J."/>
            <person name="Guiguen Y."/>
        </authorList>
    </citation>
    <scope>NUCLEOTIDE SEQUENCE</scope>
    <source>
        <strain evidence="1">YG-15Mar2019-1</strain>
        <tissue evidence="1">Brain</tissue>
    </source>
</reference>
<comment type="caution">
    <text evidence="1">The sequence shown here is derived from an EMBL/GenBank/DDBJ whole genome shotgun (WGS) entry which is preliminary data.</text>
</comment>